<reference evidence="2" key="1">
    <citation type="submission" date="2022-03" db="EMBL/GenBank/DDBJ databases">
        <authorList>
            <person name="Alioto T."/>
            <person name="Alioto T."/>
            <person name="Gomez Garrido J."/>
        </authorList>
    </citation>
    <scope>NUCLEOTIDE SEQUENCE</scope>
</reference>
<organism evidence="2 3">
    <name type="scientific">Pelobates cultripes</name>
    <name type="common">Western spadefoot toad</name>
    <dbReference type="NCBI Taxonomy" id="61616"/>
    <lineage>
        <taxon>Eukaryota</taxon>
        <taxon>Metazoa</taxon>
        <taxon>Chordata</taxon>
        <taxon>Craniata</taxon>
        <taxon>Vertebrata</taxon>
        <taxon>Euteleostomi</taxon>
        <taxon>Amphibia</taxon>
        <taxon>Batrachia</taxon>
        <taxon>Anura</taxon>
        <taxon>Pelobatoidea</taxon>
        <taxon>Pelobatidae</taxon>
        <taxon>Pelobates</taxon>
    </lineage>
</organism>
<feature type="region of interest" description="Disordered" evidence="1">
    <location>
        <begin position="58"/>
        <end position="93"/>
    </location>
</feature>
<dbReference type="Proteomes" id="UP001295444">
    <property type="component" value="Chromosome 03"/>
</dbReference>
<dbReference type="AlphaFoldDB" id="A0AAD1RR93"/>
<dbReference type="EMBL" id="OW240914">
    <property type="protein sequence ID" value="CAH2275577.1"/>
    <property type="molecule type" value="Genomic_DNA"/>
</dbReference>
<evidence type="ECO:0000313" key="2">
    <source>
        <dbReference type="EMBL" id="CAH2275577.1"/>
    </source>
</evidence>
<sequence length="114" mass="12454">MYAADLALPPVSKWQMHTEDARTKGPIPMTCIMEIQVAAAILDKGSYQKVPKMEGILQTEDQRNTAPHGQTGEPPLTSISEIHGVIDPAGNTPEEAQTIRWTVTCAYQGFYGLV</sequence>
<accession>A0AAD1RR93</accession>
<evidence type="ECO:0000313" key="3">
    <source>
        <dbReference type="Proteomes" id="UP001295444"/>
    </source>
</evidence>
<gene>
    <name evidence="2" type="ORF">PECUL_23A039515</name>
</gene>
<feature type="non-terminal residue" evidence="2">
    <location>
        <position position="114"/>
    </location>
</feature>
<keyword evidence="3" id="KW-1185">Reference proteome</keyword>
<name>A0AAD1RR93_PELCU</name>
<proteinExistence type="predicted"/>
<evidence type="ECO:0000256" key="1">
    <source>
        <dbReference type="SAM" id="MobiDB-lite"/>
    </source>
</evidence>
<protein>
    <submittedName>
        <fullName evidence="2">Uncharacterized protein</fullName>
    </submittedName>
</protein>